<evidence type="ECO:0000259" key="2">
    <source>
        <dbReference type="Pfam" id="PF01048"/>
    </source>
</evidence>
<dbReference type="Proteomes" id="UP000782241">
    <property type="component" value="Unassembled WGS sequence"/>
</dbReference>
<dbReference type="InterPro" id="IPR035994">
    <property type="entry name" value="Nucleoside_phosphorylase_sf"/>
</dbReference>
<dbReference type="AlphaFoldDB" id="A0A9P7GRD1"/>
<keyword evidence="4" id="KW-1185">Reference proteome</keyword>
<comment type="caution">
    <text evidence="3">The sequence shown here is derived from an EMBL/GenBank/DDBJ whole genome shotgun (WGS) entry which is preliminary data.</text>
</comment>
<evidence type="ECO:0000313" key="4">
    <source>
        <dbReference type="Proteomes" id="UP000782241"/>
    </source>
</evidence>
<organism evidence="3 4">
    <name type="scientific">Fusarium avenaceum</name>
    <dbReference type="NCBI Taxonomy" id="40199"/>
    <lineage>
        <taxon>Eukaryota</taxon>
        <taxon>Fungi</taxon>
        <taxon>Dikarya</taxon>
        <taxon>Ascomycota</taxon>
        <taxon>Pezizomycotina</taxon>
        <taxon>Sordariomycetes</taxon>
        <taxon>Hypocreomycetidae</taxon>
        <taxon>Hypocreales</taxon>
        <taxon>Nectriaceae</taxon>
        <taxon>Fusarium</taxon>
        <taxon>Fusarium tricinctum species complex</taxon>
    </lineage>
</organism>
<reference evidence="3" key="1">
    <citation type="submission" date="2021-04" db="EMBL/GenBank/DDBJ databases">
        <title>Draft genome of Fusarium avenaceum strain F156N33, isolated from an atmospheric sample in Virginia.</title>
        <authorList>
            <person name="Yang S."/>
            <person name="Vinatzer B.A."/>
            <person name="Coleman J."/>
        </authorList>
    </citation>
    <scope>NUCLEOTIDE SEQUENCE</scope>
    <source>
        <strain evidence="3">F156N33</strain>
    </source>
</reference>
<feature type="region of interest" description="Disordered" evidence="1">
    <location>
        <begin position="1"/>
        <end position="37"/>
    </location>
</feature>
<dbReference type="Pfam" id="PF01048">
    <property type="entry name" value="PNP_UDP_1"/>
    <property type="match status" value="1"/>
</dbReference>
<gene>
    <name evidence="3" type="ORF">KAF25_006892</name>
</gene>
<feature type="domain" description="Nucleoside phosphorylase" evidence="2">
    <location>
        <begin position="56"/>
        <end position="332"/>
    </location>
</feature>
<feature type="region of interest" description="Disordered" evidence="1">
    <location>
        <begin position="418"/>
        <end position="441"/>
    </location>
</feature>
<protein>
    <recommendedName>
        <fullName evidence="2">Nucleoside phosphorylase domain-containing protein</fullName>
    </recommendedName>
</protein>
<dbReference type="GO" id="GO:0003824">
    <property type="term" value="F:catalytic activity"/>
    <property type="evidence" value="ECO:0007669"/>
    <property type="project" value="InterPro"/>
</dbReference>
<dbReference type="InterPro" id="IPR053137">
    <property type="entry name" value="NLR-like"/>
</dbReference>
<dbReference type="Gene3D" id="3.40.50.1580">
    <property type="entry name" value="Nucleoside phosphorylase domain"/>
    <property type="match status" value="1"/>
</dbReference>
<name>A0A9P7GRD1_9HYPO</name>
<dbReference type="SUPFAM" id="SSF53167">
    <property type="entry name" value="Purine and uridine phosphorylases"/>
    <property type="match status" value="1"/>
</dbReference>
<dbReference type="PANTHER" id="PTHR46082">
    <property type="entry name" value="ATP/GTP-BINDING PROTEIN-RELATED"/>
    <property type="match status" value="1"/>
</dbReference>
<evidence type="ECO:0000256" key="1">
    <source>
        <dbReference type="SAM" id="MobiDB-lite"/>
    </source>
</evidence>
<dbReference type="EMBL" id="JAGPUO010000030">
    <property type="protein sequence ID" value="KAG5655389.1"/>
    <property type="molecule type" value="Genomic_DNA"/>
</dbReference>
<dbReference type="GO" id="GO:0009116">
    <property type="term" value="P:nucleoside metabolic process"/>
    <property type="evidence" value="ECO:0007669"/>
    <property type="project" value="InterPro"/>
</dbReference>
<sequence>MPPKRRGRSHSDPAGGPTPSTERKRQKHEQNHGDSLELCMTDQKHSNVMIEDYSVGWICALSVELAAAKSMLDTLHAARDQDIHDTNAYIYGNIGPHNIVLACLPHGGAGTHNAAIVATHLRRSFPSITLMLMVGIGGGIPGPHNPRLGDVVVGSEVIQYDIGKSFDDHFKRKGIAHRPDSNTRTTLAKFRAGHEMHQNNIPSILRHLKQYAAPDSTLDVLFCSSCKSSSTKDCGFCDEHNYVRRAPRSAGPRIHYGKIASGNQVIRNAMKRDKIAEELLDVLCVDMEAAGVMDSFPCLSIRGLSDYADAYKNDFWQDYAAGTAAACAKEFLSVMPCRRISEPFPASGSNSPLFHKKQSEIFLRGIEAGDWGMQVVIPEANQSVVVIGATVGENGIQAIGCGIENLCGQWQARKIELPDTDDAEDSPTPLMDECTPGYARQ</sequence>
<dbReference type="PANTHER" id="PTHR46082:SF11">
    <property type="entry name" value="AAA+ ATPASE DOMAIN-CONTAINING PROTEIN-RELATED"/>
    <property type="match status" value="1"/>
</dbReference>
<proteinExistence type="predicted"/>
<accession>A0A9P7GRD1</accession>
<evidence type="ECO:0000313" key="3">
    <source>
        <dbReference type="EMBL" id="KAG5655389.1"/>
    </source>
</evidence>
<dbReference type="InterPro" id="IPR000845">
    <property type="entry name" value="Nucleoside_phosphorylase_d"/>
</dbReference>